<dbReference type="EMBL" id="CP064815">
    <property type="protein sequence ID" value="QPG76919.1"/>
    <property type="molecule type" value="Genomic_DNA"/>
</dbReference>
<evidence type="ECO:0000313" key="11">
    <source>
        <dbReference type="Proteomes" id="UP000662931"/>
    </source>
</evidence>
<proteinExistence type="inferred from homology"/>
<dbReference type="GO" id="GO:0004740">
    <property type="term" value="F:pyruvate dehydrogenase (acetyl-transferring) kinase activity"/>
    <property type="evidence" value="ECO:0007669"/>
    <property type="project" value="TreeGrafter"/>
</dbReference>
<evidence type="ECO:0000256" key="4">
    <source>
        <dbReference type="ARBA" id="ARBA00022741"/>
    </source>
</evidence>
<keyword evidence="6 8" id="KW-0067">ATP-binding</keyword>
<dbReference type="Gene3D" id="1.20.140.20">
    <property type="entry name" value="Alpha-ketoacid/pyruvate dehydrogenase kinase, N-terminal domain"/>
    <property type="match status" value="1"/>
</dbReference>
<dbReference type="OrthoDB" id="3264224at2759"/>
<dbReference type="AlphaFoldDB" id="A0A875SBL9"/>
<evidence type="ECO:0000256" key="8">
    <source>
        <dbReference type="RuleBase" id="RU366032"/>
    </source>
</evidence>
<dbReference type="RefSeq" id="XP_038780484.1">
    <property type="nucleotide sequence ID" value="XM_038924556.1"/>
</dbReference>
<comment type="similarity">
    <text evidence="1 8">Belongs to the PDK/BCKDK protein kinase family.</text>
</comment>
<feature type="domain" description="Histidine kinase/HSP90-like ATPase" evidence="9">
    <location>
        <begin position="342"/>
        <end position="475"/>
    </location>
</feature>
<dbReference type="SUPFAM" id="SSF55874">
    <property type="entry name" value="ATPase domain of HSP90 chaperone/DNA topoisomerase II/histidine kinase"/>
    <property type="match status" value="1"/>
</dbReference>
<evidence type="ECO:0000256" key="1">
    <source>
        <dbReference type="ARBA" id="ARBA00006155"/>
    </source>
</evidence>
<evidence type="ECO:0000256" key="7">
    <source>
        <dbReference type="ARBA" id="ARBA00023128"/>
    </source>
</evidence>
<evidence type="ECO:0000256" key="3">
    <source>
        <dbReference type="ARBA" id="ARBA00022679"/>
    </source>
</evidence>
<reference evidence="10" key="1">
    <citation type="submission" date="2020-10" db="EMBL/GenBank/DDBJ databases">
        <authorList>
            <person name="Roach M.J.R."/>
        </authorList>
    </citation>
    <scope>NUCLEOTIDE SEQUENCE</scope>
    <source>
        <strain evidence="10">CBS 1945</strain>
    </source>
</reference>
<dbReference type="GO" id="GO:0005524">
    <property type="term" value="F:ATP binding"/>
    <property type="evidence" value="ECO:0007669"/>
    <property type="project" value="UniProtKB-UniRule"/>
</dbReference>
<keyword evidence="2" id="KW-0597">Phosphoprotein</keyword>
<dbReference type="InterPro" id="IPR018955">
    <property type="entry name" value="BCDHK/PDK_N"/>
</dbReference>
<evidence type="ECO:0000256" key="6">
    <source>
        <dbReference type="ARBA" id="ARBA00022840"/>
    </source>
</evidence>
<gene>
    <name evidence="10" type="ORF">FOA43_004313</name>
</gene>
<dbReference type="InterPro" id="IPR036890">
    <property type="entry name" value="HATPase_C_sf"/>
</dbReference>
<protein>
    <recommendedName>
        <fullName evidence="8">Protein-serine/threonine kinase</fullName>
        <ecNumber evidence="8">2.7.11.-</ecNumber>
    </recommendedName>
</protein>
<keyword evidence="7 8" id="KW-0496">Mitochondrion</keyword>
<dbReference type="SMART" id="SM00387">
    <property type="entry name" value="HATPase_c"/>
    <property type="match status" value="1"/>
</dbReference>
<comment type="subcellular location">
    <subcellularLocation>
        <location evidence="8">Mitochondrion matrix</location>
    </subcellularLocation>
</comment>
<evidence type="ECO:0000259" key="9">
    <source>
        <dbReference type="SMART" id="SM00387"/>
    </source>
</evidence>
<accession>A0A875SBL9</accession>
<dbReference type="PANTHER" id="PTHR11947">
    <property type="entry name" value="PYRUVATE DEHYDROGENASE KINASE"/>
    <property type="match status" value="1"/>
</dbReference>
<dbReference type="InterPro" id="IPR003594">
    <property type="entry name" value="HATPase_dom"/>
</dbReference>
<evidence type="ECO:0000313" key="10">
    <source>
        <dbReference type="EMBL" id="QPG76919.1"/>
    </source>
</evidence>
<dbReference type="Proteomes" id="UP000662931">
    <property type="component" value="Chromosome 4"/>
</dbReference>
<dbReference type="GeneID" id="62197713"/>
<sequence length="479" mass="54668">MQRLLRLKTVSRLTSRLAVVSKFPRYHGVSVLSERQRRIIPCRFFSTSTSVSQQNVGTQMSSDNKGDDPMAQSGFLLRITLERLVQDLSNEPVPTVALNDLLKFHNHASVDKEAILIENANDILRDMFILVGRSIQRFSNLPYIVLMNPHMAKIYECYIDTLRVLVRFVQDCSGGDLDIQPYRAYDDLSRFKITTAEQNEKLIQVLGNILEMHTDNTVDLREGFDEIDSSLVDDKNFLNPHMRERILMRLLVNHHILLNSQLKQTDDLKSLKSIGVIDMNVNVLEILSHSYTYVNDMAAMKYADKIEVNVKSILLKSDGTARIQEVGDIGNYGDFDPLVFPYVISHIEYVFDEILKNSTRACMDNKITRPIEVLVILKEPTSPEEFYRLDVRITDYAKGIKPEIVENLFDYSFTTVNDSEDGTKLLDNTSANMIAGMGYGLPMSLTYTRLFDGNIFLKSVYGQGTTVYLQWRGIQGKMV</sequence>
<dbReference type="InterPro" id="IPR036784">
    <property type="entry name" value="AK/P_DHK_N_sf"/>
</dbReference>
<evidence type="ECO:0000256" key="2">
    <source>
        <dbReference type="ARBA" id="ARBA00022553"/>
    </source>
</evidence>
<keyword evidence="11" id="KW-1185">Reference proteome</keyword>
<dbReference type="EC" id="2.7.11.-" evidence="8"/>
<dbReference type="SUPFAM" id="SSF69012">
    <property type="entry name" value="alpha-ketoacid dehydrogenase kinase, N-terminal domain"/>
    <property type="match status" value="1"/>
</dbReference>
<keyword evidence="5 8" id="KW-0418">Kinase</keyword>
<dbReference type="KEGG" id="bnn:FOA43_004313"/>
<keyword evidence="3 8" id="KW-0808">Transferase</keyword>
<organism evidence="10 11">
    <name type="scientific">Eeniella nana</name>
    <name type="common">Yeast</name>
    <name type="synonym">Brettanomyces nanus</name>
    <dbReference type="NCBI Taxonomy" id="13502"/>
    <lineage>
        <taxon>Eukaryota</taxon>
        <taxon>Fungi</taxon>
        <taxon>Dikarya</taxon>
        <taxon>Ascomycota</taxon>
        <taxon>Saccharomycotina</taxon>
        <taxon>Pichiomycetes</taxon>
        <taxon>Pichiales</taxon>
        <taxon>Pichiaceae</taxon>
        <taxon>Brettanomyces</taxon>
    </lineage>
</organism>
<dbReference type="GO" id="GO:0005759">
    <property type="term" value="C:mitochondrial matrix"/>
    <property type="evidence" value="ECO:0007669"/>
    <property type="project" value="UniProtKB-SubCell"/>
</dbReference>
<name>A0A875SBL9_EENNA</name>
<dbReference type="PANTHER" id="PTHR11947:SF20">
    <property type="entry name" value="[3-METHYL-2-OXOBUTANOATE DEHYDROGENASE [LIPOAMIDE]] KINASE, MITOCHONDRIAL"/>
    <property type="match status" value="1"/>
</dbReference>
<dbReference type="Pfam" id="PF02518">
    <property type="entry name" value="HATPase_c"/>
    <property type="match status" value="1"/>
</dbReference>
<dbReference type="Pfam" id="PF10436">
    <property type="entry name" value="BCDHK_Adom3"/>
    <property type="match status" value="1"/>
</dbReference>
<dbReference type="InterPro" id="IPR039028">
    <property type="entry name" value="BCKD/PDK"/>
</dbReference>
<evidence type="ECO:0000256" key="5">
    <source>
        <dbReference type="ARBA" id="ARBA00022777"/>
    </source>
</evidence>
<dbReference type="Gene3D" id="3.30.565.10">
    <property type="entry name" value="Histidine kinase-like ATPase, C-terminal domain"/>
    <property type="match status" value="1"/>
</dbReference>
<keyword evidence="4 8" id="KW-0547">Nucleotide-binding</keyword>
<dbReference type="GO" id="GO:0010906">
    <property type="term" value="P:regulation of glucose metabolic process"/>
    <property type="evidence" value="ECO:0007669"/>
    <property type="project" value="TreeGrafter"/>
</dbReference>